<comment type="caution">
    <text evidence="8">Lacks conserved residue(s) required for the propagation of feature annotation.</text>
</comment>
<keyword evidence="1 8" id="KW-0963">Cytoplasm</keyword>
<dbReference type="GO" id="GO:0005524">
    <property type="term" value="F:ATP binding"/>
    <property type="evidence" value="ECO:0007669"/>
    <property type="project" value="UniProtKB-UniRule"/>
</dbReference>
<dbReference type="Gene3D" id="3.40.50.300">
    <property type="entry name" value="P-loop containing nucleotide triphosphate hydrolases"/>
    <property type="match status" value="1"/>
</dbReference>
<dbReference type="PANTHER" id="PTHR43210">
    <property type="entry name" value="DETHIOBIOTIN SYNTHETASE"/>
    <property type="match status" value="1"/>
</dbReference>
<evidence type="ECO:0000256" key="3">
    <source>
        <dbReference type="ARBA" id="ARBA00022723"/>
    </source>
</evidence>
<dbReference type="Pfam" id="PF13500">
    <property type="entry name" value="AAA_26"/>
    <property type="match status" value="1"/>
</dbReference>
<keyword evidence="2 8" id="KW-0436">Ligase</keyword>
<dbReference type="GO" id="GO:0042803">
    <property type="term" value="F:protein homodimerization activity"/>
    <property type="evidence" value="ECO:0007669"/>
    <property type="project" value="UniProtKB-ARBA"/>
</dbReference>
<feature type="binding site" evidence="8">
    <location>
        <position position="136"/>
    </location>
    <ligand>
        <name>Mg(2+)</name>
        <dbReference type="ChEBI" id="CHEBI:18420"/>
    </ligand>
</feature>
<gene>
    <name evidence="8 10" type="primary">bioD</name>
    <name evidence="10" type="ORF">CKO42_13945</name>
</gene>
<evidence type="ECO:0000256" key="5">
    <source>
        <dbReference type="ARBA" id="ARBA00022756"/>
    </source>
</evidence>
<dbReference type="HAMAP" id="MF_00336">
    <property type="entry name" value="BioD"/>
    <property type="match status" value="1"/>
</dbReference>
<keyword evidence="11" id="KW-1185">Reference proteome</keyword>
<dbReference type="GO" id="GO:0009102">
    <property type="term" value="P:biotin biosynthetic process"/>
    <property type="evidence" value="ECO:0007669"/>
    <property type="project" value="UniProtKB-UniRule"/>
</dbReference>
<protein>
    <recommendedName>
        <fullName evidence="8">ATP-dependent dethiobiotin synthetase BioD</fullName>
        <ecNumber evidence="8">6.3.3.3</ecNumber>
    </recommendedName>
    <alternativeName>
        <fullName evidence="8">DTB synthetase</fullName>
        <shortName evidence="8">DTBS</shortName>
    </alternativeName>
    <alternativeName>
        <fullName evidence="8">Dethiobiotin synthase</fullName>
    </alternativeName>
</protein>
<evidence type="ECO:0000313" key="10">
    <source>
        <dbReference type="EMBL" id="MBK1619519.1"/>
    </source>
</evidence>
<keyword evidence="3 8" id="KW-0479">Metal-binding</keyword>
<dbReference type="AlphaFoldDB" id="A0A9X0W9W7"/>
<comment type="similarity">
    <text evidence="8">Belongs to the dethiobiotin synthetase family.</text>
</comment>
<comment type="caution">
    <text evidence="10">The sequence shown here is derived from an EMBL/GenBank/DDBJ whole genome shotgun (WGS) entry which is preliminary data.</text>
</comment>
<feature type="binding site" evidence="8">
    <location>
        <position position="75"/>
    </location>
    <ligand>
        <name>Mg(2+)</name>
        <dbReference type="ChEBI" id="CHEBI:18420"/>
    </ligand>
</feature>
<evidence type="ECO:0000256" key="2">
    <source>
        <dbReference type="ARBA" id="ARBA00022598"/>
    </source>
</evidence>
<evidence type="ECO:0000256" key="7">
    <source>
        <dbReference type="ARBA" id="ARBA00022842"/>
    </source>
</evidence>
<reference evidence="10 11" key="1">
    <citation type="journal article" date="2020" name="Microorganisms">
        <title>Osmotic Adaptation and Compatible Solute Biosynthesis of Phototrophic Bacteria as Revealed from Genome Analyses.</title>
        <authorList>
            <person name="Imhoff J.F."/>
            <person name="Rahn T."/>
            <person name="Kunzel S."/>
            <person name="Keller A."/>
            <person name="Neulinger S.C."/>
        </authorList>
    </citation>
    <scope>NUCLEOTIDE SEQUENCE [LARGE SCALE GENOMIC DNA]</scope>
    <source>
        <strain evidence="10 11">DSM 25653</strain>
    </source>
</reference>
<comment type="subunit">
    <text evidence="8">Homodimer.</text>
</comment>
<accession>A0A9X0W9W7</accession>
<feature type="binding site" evidence="8">
    <location>
        <begin position="136"/>
        <end position="139"/>
    </location>
    <ligand>
        <name>ATP</name>
        <dbReference type="ChEBI" id="CHEBI:30616"/>
    </ligand>
</feature>
<keyword evidence="4 8" id="KW-0547">Nucleotide-binding</keyword>
<evidence type="ECO:0000313" key="11">
    <source>
        <dbReference type="Proteomes" id="UP001138768"/>
    </source>
</evidence>
<evidence type="ECO:0000256" key="8">
    <source>
        <dbReference type="HAMAP-Rule" id="MF_00336"/>
    </source>
</evidence>
<dbReference type="GO" id="GO:0000287">
    <property type="term" value="F:magnesium ion binding"/>
    <property type="evidence" value="ECO:0007669"/>
    <property type="project" value="UniProtKB-UniRule"/>
</dbReference>
<keyword evidence="6 8" id="KW-0067">ATP-binding</keyword>
<feature type="region of interest" description="Disordered" evidence="9">
    <location>
        <begin position="1"/>
        <end position="24"/>
    </location>
</feature>
<comment type="cofactor">
    <cofactor evidence="8">
        <name>Mg(2+)</name>
        <dbReference type="ChEBI" id="CHEBI:18420"/>
    </cofactor>
</comment>
<feature type="binding site" evidence="8">
    <location>
        <position position="75"/>
    </location>
    <ligand>
        <name>ATP</name>
        <dbReference type="ChEBI" id="CHEBI:30616"/>
    </ligand>
</feature>
<keyword evidence="7 8" id="KW-0460">Magnesium</keyword>
<dbReference type="PIRSF" id="PIRSF006755">
    <property type="entry name" value="DTB_synth"/>
    <property type="match status" value="1"/>
</dbReference>
<dbReference type="RefSeq" id="WP_200244988.1">
    <property type="nucleotide sequence ID" value="NZ_NRRY01000022.1"/>
</dbReference>
<evidence type="ECO:0000256" key="9">
    <source>
        <dbReference type="SAM" id="MobiDB-lite"/>
    </source>
</evidence>
<feature type="active site" evidence="8">
    <location>
        <position position="58"/>
    </location>
</feature>
<dbReference type="GO" id="GO:0005829">
    <property type="term" value="C:cytosol"/>
    <property type="evidence" value="ECO:0007669"/>
    <property type="project" value="TreeGrafter"/>
</dbReference>
<comment type="pathway">
    <text evidence="8">Cofactor biosynthesis; biotin biosynthesis; biotin from 7,8-diaminononanoate: step 1/2.</text>
</comment>
<feature type="binding site" evidence="8">
    <location>
        <begin position="196"/>
        <end position="197"/>
    </location>
    <ligand>
        <name>ATP</name>
        <dbReference type="ChEBI" id="CHEBI:30616"/>
    </ligand>
</feature>
<feature type="binding site" evidence="8">
    <location>
        <begin position="225"/>
        <end position="227"/>
    </location>
    <ligand>
        <name>ATP</name>
        <dbReference type="ChEBI" id="CHEBI:30616"/>
    </ligand>
</feature>
<organism evidence="10 11">
    <name type="scientific">Lamprobacter modestohalophilus</name>
    <dbReference type="NCBI Taxonomy" id="1064514"/>
    <lineage>
        <taxon>Bacteria</taxon>
        <taxon>Pseudomonadati</taxon>
        <taxon>Pseudomonadota</taxon>
        <taxon>Gammaproteobacteria</taxon>
        <taxon>Chromatiales</taxon>
        <taxon>Chromatiaceae</taxon>
        <taxon>Lamprobacter</taxon>
    </lineage>
</organism>
<sequence>MSGAIGISSTSAQAKRGLPPHAQGLFVTGTDTEVGKTEMTLGLMAALQRRGLSVLGMKPVAAGCMLTPDGLRNEDALRIQAQGSKPLPYSAINPYAFGPPIAPHIAAAQVGVEMQIEPIKTAYQHLITQADWVLVEGAGGWRVPLGPGLTLADLPSALDLPVVLVVGLRLGCLNHALLSAESIQASGLQLTGWVANRIDPAMAAADDNLATLRERLPAPCLGVIPWLRTPTPIQVADFLEPFPEMV</sequence>
<dbReference type="GO" id="GO:0004141">
    <property type="term" value="F:dethiobiotin synthase activity"/>
    <property type="evidence" value="ECO:0007669"/>
    <property type="project" value="UniProtKB-UniRule"/>
</dbReference>
<comment type="function">
    <text evidence="8">Catalyzes a mechanistically unusual reaction, the ATP-dependent insertion of CO2 between the N7 and N8 nitrogen atoms of 7,8-diaminopelargonic acid (DAPA, also called 7,8-diammoniononanoate) to form a ureido ring.</text>
</comment>
<name>A0A9X0W9W7_9GAMM</name>
<dbReference type="FunFam" id="3.40.50.300:FF:000292">
    <property type="entry name" value="ATP-dependent dethiobiotin synthetase BioD"/>
    <property type="match status" value="1"/>
</dbReference>
<dbReference type="CDD" id="cd03109">
    <property type="entry name" value="DTBS"/>
    <property type="match status" value="1"/>
</dbReference>
<dbReference type="InterPro" id="IPR027417">
    <property type="entry name" value="P-loop_NTPase"/>
</dbReference>
<dbReference type="NCBIfam" id="TIGR00347">
    <property type="entry name" value="bioD"/>
    <property type="match status" value="1"/>
</dbReference>
<dbReference type="SUPFAM" id="SSF52540">
    <property type="entry name" value="P-loop containing nucleoside triphosphate hydrolases"/>
    <property type="match status" value="1"/>
</dbReference>
<evidence type="ECO:0000256" key="6">
    <source>
        <dbReference type="ARBA" id="ARBA00022840"/>
    </source>
</evidence>
<dbReference type="Proteomes" id="UP001138768">
    <property type="component" value="Unassembled WGS sequence"/>
</dbReference>
<keyword evidence="5 8" id="KW-0093">Biotin biosynthesis</keyword>
<proteinExistence type="inferred from homology"/>
<evidence type="ECO:0000256" key="4">
    <source>
        <dbReference type="ARBA" id="ARBA00022741"/>
    </source>
</evidence>
<comment type="catalytic activity">
    <reaction evidence="8">
        <text>(7R,8S)-7,8-diammoniononanoate + CO2 + ATP = (4R,5S)-dethiobiotin + ADP + phosphate + 3 H(+)</text>
        <dbReference type="Rhea" id="RHEA:15805"/>
        <dbReference type="ChEBI" id="CHEBI:15378"/>
        <dbReference type="ChEBI" id="CHEBI:16526"/>
        <dbReference type="ChEBI" id="CHEBI:30616"/>
        <dbReference type="ChEBI" id="CHEBI:43474"/>
        <dbReference type="ChEBI" id="CHEBI:149469"/>
        <dbReference type="ChEBI" id="CHEBI:149473"/>
        <dbReference type="ChEBI" id="CHEBI:456216"/>
        <dbReference type="EC" id="6.3.3.3"/>
    </reaction>
</comment>
<evidence type="ECO:0000256" key="1">
    <source>
        <dbReference type="ARBA" id="ARBA00022490"/>
    </source>
</evidence>
<dbReference type="EMBL" id="NRRY01000022">
    <property type="protein sequence ID" value="MBK1619519.1"/>
    <property type="molecule type" value="Genomic_DNA"/>
</dbReference>
<feature type="binding site" evidence="8">
    <location>
        <position position="37"/>
    </location>
    <ligand>
        <name>Mg(2+)</name>
        <dbReference type="ChEBI" id="CHEBI:18420"/>
    </ligand>
</feature>
<dbReference type="InterPro" id="IPR004472">
    <property type="entry name" value="DTB_synth_BioD"/>
</dbReference>
<comment type="subcellular location">
    <subcellularLocation>
        <location evidence="8">Cytoplasm</location>
    </subcellularLocation>
</comment>
<dbReference type="PANTHER" id="PTHR43210:SF5">
    <property type="entry name" value="DETHIOBIOTIN SYNTHETASE"/>
    <property type="match status" value="1"/>
</dbReference>
<dbReference type="EC" id="6.3.3.3" evidence="8"/>